<organism evidence="1 2">
    <name type="scientific">Petrolisthes cinctipes</name>
    <name type="common">Flat porcelain crab</name>
    <dbReference type="NCBI Taxonomy" id="88211"/>
    <lineage>
        <taxon>Eukaryota</taxon>
        <taxon>Metazoa</taxon>
        <taxon>Ecdysozoa</taxon>
        <taxon>Arthropoda</taxon>
        <taxon>Crustacea</taxon>
        <taxon>Multicrustacea</taxon>
        <taxon>Malacostraca</taxon>
        <taxon>Eumalacostraca</taxon>
        <taxon>Eucarida</taxon>
        <taxon>Decapoda</taxon>
        <taxon>Pleocyemata</taxon>
        <taxon>Anomura</taxon>
        <taxon>Galatheoidea</taxon>
        <taxon>Porcellanidae</taxon>
        <taxon>Petrolisthes</taxon>
    </lineage>
</organism>
<gene>
    <name evidence="1" type="ORF">Pcinc_040452</name>
</gene>
<dbReference type="Proteomes" id="UP001286313">
    <property type="component" value="Unassembled WGS sequence"/>
</dbReference>
<protein>
    <submittedName>
        <fullName evidence="1">Uncharacterized protein</fullName>
    </submittedName>
</protein>
<sequence length="127" mass="14130">MAENLCCISQLYGTYLTPDLQLTDFGDPLVIHHQQHKFYHDKTLGRQSSISVDLMQCACVYHQPAHWPAASVSSGDDKERTMHTQASIKRGLWADEPGESRRPALHPPGALLIGSGHELGKAMIWKP</sequence>
<evidence type="ECO:0000313" key="2">
    <source>
        <dbReference type="Proteomes" id="UP001286313"/>
    </source>
</evidence>
<reference evidence="1" key="1">
    <citation type="submission" date="2023-10" db="EMBL/GenBank/DDBJ databases">
        <title>Genome assemblies of two species of porcelain crab, Petrolisthes cinctipes and Petrolisthes manimaculis (Anomura: Porcellanidae).</title>
        <authorList>
            <person name="Angst P."/>
        </authorList>
    </citation>
    <scope>NUCLEOTIDE SEQUENCE</scope>
    <source>
        <strain evidence="1">PB745_01</strain>
        <tissue evidence="1">Gill</tissue>
    </source>
</reference>
<comment type="caution">
    <text evidence="1">The sequence shown here is derived from an EMBL/GenBank/DDBJ whole genome shotgun (WGS) entry which is preliminary data.</text>
</comment>
<proteinExistence type="predicted"/>
<dbReference type="EMBL" id="JAWQEG010007154">
    <property type="protein sequence ID" value="KAK3852982.1"/>
    <property type="molecule type" value="Genomic_DNA"/>
</dbReference>
<name>A0AAE1BLH4_PETCI</name>
<keyword evidence="2" id="KW-1185">Reference proteome</keyword>
<accession>A0AAE1BLH4</accession>
<evidence type="ECO:0000313" key="1">
    <source>
        <dbReference type="EMBL" id="KAK3852982.1"/>
    </source>
</evidence>
<dbReference type="AlphaFoldDB" id="A0AAE1BLH4"/>